<organism evidence="11">
    <name type="scientific">Lygus hesperus</name>
    <name type="common">Western plant bug</name>
    <dbReference type="NCBI Taxonomy" id="30085"/>
    <lineage>
        <taxon>Eukaryota</taxon>
        <taxon>Metazoa</taxon>
        <taxon>Ecdysozoa</taxon>
        <taxon>Arthropoda</taxon>
        <taxon>Hexapoda</taxon>
        <taxon>Insecta</taxon>
        <taxon>Pterygota</taxon>
        <taxon>Neoptera</taxon>
        <taxon>Paraneoptera</taxon>
        <taxon>Hemiptera</taxon>
        <taxon>Heteroptera</taxon>
        <taxon>Panheteroptera</taxon>
        <taxon>Cimicomorpha</taxon>
        <taxon>Miridae</taxon>
        <taxon>Mirini</taxon>
        <taxon>Lygus</taxon>
    </lineage>
</organism>
<dbReference type="InterPro" id="IPR000727">
    <property type="entry name" value="T_SNARE_dom"/>
</dbReference>
<dbReference type="PANTHER" id="PTHR10460">
    <property type="entry name" value="ABL INTERACTOR FAMILY MEMBER"/>
    <property type="match status" value="1"/>
</dbReference>
<dbReference type="PROSITE" id="PS50192">
    <property type="entry name" value="T_SNARE"/>
    <property type="match status" value="1"/>
</dbReference>
<comment type="subcellular location">
    <subcellularLocation>
        <location evidence="2">Cell projection</location>
        <location evidence="2">Lamellipodium</location>
    </subcellularLocation>
    <subcellularLocation>
        <location evidence="1">Cytoplasm</location>
        <location evidence="1">Cytoskeleton</location>
    </subcellularLocation>
</comment>
<dbReference type="InterPro" id="IPR028457">
    <property type="entry name" value="ABI"/>
</dbReference>
<dbReference type="GO" id="GO:0035591">
    <property type="term" value="F:signaling adaptor activity"/>
    <property type="evidence" value="ECO:0007669"/>
    <property type="project" value="TreeGrafter"/>
</dbReference>
<keyword evidence="7" id="KW-0206">Cytoskeleton</keyword>
<evidence type="ECO:0000256" key="3">
    <source>
        <dbReference type="ARBA" id="ARBA00010020"/>
    </source>
</evidence>
<evidence type="ECO:0000256" key="7">
    <source>
        <dbReference type="ARBA" id="ARBA00023212"/>
    </source>
</evidence>
<dbReference type="InterPro" id="IPR012849">
    <property type="entry name" value="Abl-interactor_HHR_dom"/>
</dbReference>
<evidence type="ECO:0000313" key="11">
    <source>
        <dbReference type="EMBL" id="JAG60554.1"/>
    </source>
</evidence>
<evidence type="ECO:0000256" key="1">
    <source>
        <dbReference type="ARBA" id="ARBA00004245"/>
    </source>
</evidence>
<evidence type="ECO:0000256" key="9">
    <source>
        <dbReference type="SAM" id="Coils"/>
    </source>
</evidence>
<evidence type="ECO:0000256" key="8">
    <source>
        <dbReference type="ARBA" id="ARBA00023273"/>
    </source>
</evidence>
<dbReference type="GO" id="GO:0031209">
    <property type="term" value="C:SCAR complex"/>
    <property type="evidence" value="ECO:0007669"/>
    <property type="project" value="TreeGrafter"/>
</dbReference>
<keyword evidence="5" id="KW-0597">Phosphoprotein</keyword>
<keyword evidence="8" id="KW-0966">Cell projection</keyword>
<evidence type="ECO:0000256" key="2">
    <source>
        <dbReference type="ARBA" id="ARBA00004510"/>
    </source>
</evidence>
<dbReference type="Gene3D" id="6.10.140.1620">
    <property type="match status" value="1"/>
</dbReference>
<comment type="similarity">
    <text evidence="3">Belongs to the ABI family.</text>
</comment>
<dbReference type="AlphaFoldDB" id="A0A0K8T4U8"/>
<dbReference type="EMBL" id="GBRD01005267">
    <property type="protein sequence ID" value="JAG60554.1"/>
    <property type="molecule type" value="Transcribed_RNA"/>
</dbReference>
<reference evidence="11" key="1">
    <citation type="submission" date="2014-09" db="EMBL/GenBank/DDBJ databases">
        <authorList>
            <person name="Magalhaes I.L.F."/>
            <person name="Oliveira U."/>
            <person name="Santos F.R."/>
            <person name="Vidigal T.H.D.A."/>
            <person name="Brescovit A.D."/>
            <person name="Santos A.J."/>
        </authorList>
    </citation>
    <scope>NUCLEOTIDE SEQUENCE</scope>
</reference>
<evidence type="ECO:0000259" key="10">
    <source>
        <dbReference type="PROSITE" id="PS50192"/>
    </source>
</evidence>
<evidence type="ECO:0000256" key="5">
    <source>
        <dbReference type="ARBA" id="ARBA00022553"/>
    </source>
</evidence>
<dbReference type="GO" id="GO:0030027">
    <property type="term" value="C:lamellipodium"/>
    <property type="evidence" value="ECO:0007669"/>
    <property type="project" value="UniProtKB-SubCell"/>
</dbReference>
<dbReference type="GO" id="GO:0001764">
    <property type="term" value="P:neuron migration"/>
    <property type="evidence" value="ECO:0007669"/>
    <property type="project" value="TreeGrafter"/>
</dbReference>
<feature type="domain" description="T-SNARE coiled-coil homology" evidence="10">
    <location>
        <begin position="64"/>
        <end position="126"/>
    </location>
</feature>
<name>A0A0K8T4U8_LYGHE</name>
<evidence type="ECO:0000256" key="4">
    <source>
        <dbReference type="ARBA" id="ARBA00022490"/>
    </source>
</evidence>
<protein>
    <recommendedName>
        <fullName evidence="10">t-SNARE coiled-coil homology domain-containing protein</fullName>
    </recommendedName>
</protein>
<sequence length="155" mass="17455">MYGMMDPGRESGLGSDTDNMAELAALLNTEIPDGQNNLKDSYTNLERVADYCEGNYFQAENKRYALEETKNYTTQSLASVAYQINTLAYNFLQLLDLQANQLDEMEAQMNHIQQTVMIHKEKVARREIGVLTANKPPIGSIKSSLRQTQKNPSNT</sequence>
<dbReference type="PANTHER" id="PTHR10460:SF0">
    <property type="entry name" value="ABELSON INTERACTING PROTEIN, ISOFORM D"/>
    <property type="match status" value="1"/>
</dbReference>
<evidence type="ECO:0000256" key="6">
    <source>
        <dbReference type="ARBA" id="ARBA00023054"/>
    </source>
</evidence>
<dbReference type="GO" id="GO:0017124">
    <property type="term" value="F:SH3 domain binding"/>
    <property type="evidence" value="ECO:0007669"/>
    <property type="project" value="TreeGrafter"/>
</dbReference>
<keyword evidence="6 9" id="KW-0175">Coiled coil</keyword>
<dbReference type="GO" id="GO:0098858">
    <property type="term" value="C:actin-based cell projection"/>
    <property type="evidence" value="ECO:0007669"/>
    <property type="project" value="TreeGrafter"/>
</dbReference>
<accession>A0A0K8T4U8</accession>
<proteinExistence type="inferred from homology"/>
<feature type="coiled-coil region" evidence="9">
    <location>
        <begin position="95"/>
        <end position="122"/>
    </location>
</feature>
<dbReference type="GO" id="GO:0005856">
    <property type="term" value="C:cytoskeleton"/>
    <property type="evidence" value="ECO:0007669"/>
    <property type="project" value="UniProtKB-SubCell"/>
</dbReference>
<keyword evidence="4" id="KW-0963">Cytoplasm</keyword>
<dbReference type="Pfam" id="PF07815">
    <property type="entry name" value="Abi_HHR"/>
    <property type="match status" value="1"/>
</dbReference>